<feature type="domain" description="MPN" evidence="6">
    <location>
        <begin position="11"/>
        <end position="151"/>
    </location>
</feature>
<geneLocation type="plasmid" evidence="7 9">
    <name>pAA02</name>
</geneLocation>
<dbReference type="KEGG" id="aak:AA2016_6307"/>
<gene>
    <name evidence="7" type="ORF">AA2016_6307</name>
    <name evidence="8" type="ORF">FHS67_001347</name>
</gene>
<sequence>MIREWSQQRYVMVAPVVLATIGAFLTGDERRNEAGGVLIGSYRGSHVEVVGCTVPMPLDGRSRYRFDRRDPGHQAAALKAWHASGRTETFVGEWHTHPEPHPTPSGRDRQTWADIMKKNSNPLVFLIGGWESLWWAVGERGLVVEAVPLDSEPSALLAAVESLP</sequence>
<evidence type="ECO:0000313" key="8">
    <source>
        <dbReference type="EMBL" id="MBB3705037.1"/>
    </source>
</evidence>
<dbReference type="PROSITE" id="PS50249">
    <property type="entry name" value="MPN"/>
    <property type="match status" value="1"/>
</dbReference>
<dbReference type="Gene3D" id="3.40.140.10">
    <property type="entry name" value="Cytidine Deaminase, domain 2"/>
    <property type="match status" value="1"/>
</dbReference>
<keyword evidence="3" id="KW-0378">Hydrolase</keyword>
<evidence type="ECO:0000256" key="1">
    <source>
        <dbReference type="ARBA" id="ARBA00022670"/>
    </source>
</evidence>
<keyword evidence="4" id="KW-0862">Zinc</keyword>
<protein>
    <submittedName>
        <fullName evidence="8">Integrative and conjugative element protein (TIGR02256 family)</fullName>
    </submittedName>
    <submittedName>
        <fullName evidence="7">MPN domain-containing protein</fullName>
    </submittedName>
</protein>
<keyword evidence="5" id="KW-0482">Metalloprotease</keyword>
<keyword evidence="1" id="KW-0645">Protease</keyword>
<dbReference type="EMBL" id="CP015007">
    <property type="protein sequence ID" value="AMS45203.1"/>
    <property type="molecule type" value="Genomic_DNA"/>
</dbReference>
<proteinExistence type="predicted"/>
<dbReference type="GO" id="GO:0008237">
    <property type="term" value="F:metallopeptidase activity"/>
    <property type="evidence" value="ECO:0007669"/>
    <property type="project" value="UniProtKB-KW"/>
</dbReference>
<evidence type="ECO:0000256" key="5">
    <source>
        <dbReference type="ARBA" id="ARBA00023049"/>
    </source>
</evidence>
<evidence type="ECO:0000313" key="9">
    <source>
        <dbReference type="Proteomes" id="UP000075755"/>
    </source>
</evidence>
<dbReference type="GO" id="GO:0046872">
    <property type="term" value="F:metal ion binding"/>
    <property type="evidence" value="ECO:0007669"/>
    <property type="project" value="UniProtKB-KW"/>
</dbReference>
<evidence type="ECO:0000256" key="4">
    <source>
        <dbReference type="ARBA" id="ARBA00022833"/>
    </source>
</evidence>
<dbReference type="GO" id="GO:0006508">
    <property type="term" value="P:proteolysis"/>
    <property type="evidence" value="ECO:0007669"/>
    <property type="project" value="UniProtKB-KW"/>
</dbReference>
<dbReference type="Proteomes" id="UP000075755">
    <property type="component" value="Plasmid pAA02"/>
</dbReference>
<dbReference type="SUPFAM" id="SSF102712">
    <property type="entry name" value="JAB1/MPN domain"/>
    <property type="match status" value="1"/>
</dbReference>
<evidence type="ECO:0000313" key="10">
    <source>
        <dbReference type="Proteomes" id="UP000577697"/>
    </source>
</evidence>
<evidence type="ECO:0000313" key="7">
    <source>
        <dbReference type="EMBL" id="AMS45203.1"/>
    </source>
</evidence>
<dbReference type="EMBL" id="JACICB010000004">
    <property type="protein sequence ID" value="MBB3705037.1"/>
    <property type="molecule type" value="Genomic_DNA"/>
</dbReference>
<dbReference type="AlphaFoldDB" id="A0AAC8YVZ4"/>
<reference evidence="7 9" key="1">
    <citation type="submission" date="2016-03" db="EMBL/GenBank/DDBJ databases">
        <title>Complete genome of Aminobacter aminovorans KCTC 2477.</title>
        <authorList>
            <person name="Kim K.M."/>
        </authorList>
    </citation>
    <scope>NUCLEOTIDE SEQUENCE [LARGE SCALE GENOMIC DNA]</scope>
    <source>
        <strain evidence="7 9">KCTC 2477</strain>
        <plasmid evidence="7 9">pAA02</plasmid>
    </source>
</reference>
<dbReference type="Proteomes" id="UP000577697">
    <property type="component" value="Unassembled WGS sequence"/>
</dbReference>
<dbReference type="RefSeq" id="WP_157097283.1">
    <property type="nucleotide sequence ID" value="NZ_CP015007.1"/>
</dbReference>
<dbReference type="InterPro" id="IPR037518">
    <property type="entry name" value="MPN"/>
</dbReference>
<evidence type="ECO:0000256" key="2">
    <source>
        <dbReference type="ARBA" id="ARBA00022723"/>
    </source>
</evidence>
<name>A0AAC8YVZ4_AMIAI</name>
<evidence type="ECO:0000256" key="3">
    <source>
        <dbReference type="ARBA" id="ARBA00022801"/>
    </source>
</evidence>
<keyword evidence="2" id="KW-0479">Metal-binding</keyword>
<keyword evidence="10" id="KW-1185">Reference proteome</keyword>
<accession>A0AAC8YVZ4</accession>
<dbReference type="InterPro" id="IPR028090">
    <property type="entry name" value="JAB_dom_prok"/>
</dbReference>
<dbReference type="Pfam" id="PF14464">
    <property type="entry name" value="Prok-JAB"/>
    <property type="match status" value="1"/>
</dbReference>
<organism evidence="7 9">
    <name type="scientific">Aminobacter aminovorans</name>
    <name type="common">Chelatobacter heintzii</name>
    <dbReference type="NCBI Taxonomy" id="83263"/>
    <lineage>
        <taxon>Bacteria</taxon>
        <taxon>Pseudomonadati</taxon>
        <taxon>Pseudomonadota</taxon>
        <taxon>Alphaproteobacteria</taxon>
        <taxon>Hyphomicrobiales</taxon>
        <taxon>Phyllobacteriaceae</taxon>
        <taxon>Aminobacter</taxon>
    </lineage>
</organism>
<evidence type="ECO:0000259" key="6">
    <source>
        <dbReference type="PROSITE" id="PS50249"/>
    </source>
</evidence>
<reference evidence="8 10" key="2">
    <citation type="submission" date="2020-08" db="EMBL/GenBank/DDBJ databases">
        <title>Genomic Encyclopedia of Type Strains, Phase IV (KMG-IV): sequencing the most valuable type-strain genomes for metagenomic binning, comparative biology and taxonomic classification.</title>
        <authorList>
            <person name="Goeker M."/>
        </authorList>
    </citation>
    <scope>NUCLEOTIDE SEQUENCE [LARGE SCALE GENOMIC DNA]</scope>
    <source>
        <strain evidence="8 10">DSM 10368</strain>
    </source>
</reference>
<keyword evidence="7" id="KW-0614">Plasmid</keyword>